<evidence type="ECO:0000256" key="1">
    <source>
        <dbReference type="ARBA" id="ARBA00022722"/>
    </source>
</evidence>
<dbReference type="InterPro" id="IPR013520">
    <property type="entry name" value="Ribonucl_H"/>
</dbReference>
<feature type="domain" description="Exonuclease" evidence="4">
    <location>
        <begin position="2"/>
        <end position="197"/>
    </location>
</feature>
<dbReference type="SUPFAM" id="SSF53098">
    <property type="entry name" value="Ribonuclease H-like"/>
    <property type="match status" value="1"/>
</dbReference>
<accession>X1D3B7</accession>
<dbReference type="GO" id="GO:0003676">
    <property type="term" value="F:nucleic acid binding"/>
    <property type="evidence" value="ECO:0007669"/>
    <property type="project" value="InterPro"/>
</dbReference>
<dbReference type="EMBL" id="BART01030202">
    <property type="protein sequence ID" value="GAH15256.1"/>
    <property type="molecule type" value="Genomic_DNA"/>
</dbReference>
<dbReference type="Pfam" id="PF00929">
    <property type="entry name" value="RNase_T"/>
    <property type="match status" value="1"/>
</dbReference>
<dbReference type="GO" id="GO:0008408">
    <property type="term" value="F:3'-5' exonuclease activity"/>
    <property type="evidence" value="ECO:0007669"/>
    <property type="project" value="TreeGrafter"/>
</dbReference>
<sequence>MKWFLCDVETTGLDPERHGITQIAGIVFSGDRLGTTQFKELEAIDLKVAPFPGDEIDPEALIQQGRTKEEIMAYPDPSAAHRELENILGRHVDKFNRKDKLFFAAYNVQFDYQFVRRWFTKCADKYFGSWFWSSPAIDILTVAGLELADRREGMANFKLVTVAETLGIKPEGQAHDAMVDIRMAAQVFQMCTLRRTAHGT</sequence>
<dbReference type="InterPro" id="IPR012337">
    <property type="entry name" value="RNaseH-like_sf"/>
</dbReference>
<evidence type="ECO:0000256" key="2">
    <source>
        <dbReference type="ARBA" id="ARBA00022801"/>
    </source>
</evidence>
<dbReference type="PANTHER" id="PTHR30231">
    <property type="entry name" value="DNA POLYMERASE III SUBUNIT EPSILON"/>
    <property type="match status" value="1"/>
</dbReference>
<protein>
    <recommendedName>
        <fullName evidence="4">Exonuclease domain-containing protein</fullName>
    </recommendedName>
</protein>
<proteinExistence type="predicted"/>
<dbReference type="AlphaFoldDB" id="X1D3B7"/>
<organism evidence="5">
    <name type="scientific">marine sediment metagenome</name>
    <dbReference type="NCBI Taxonomy" id="412755"/>
    <lineage>
        <taxon>unclassified sequences</taxon>
        <taxon>metagenomes</taxon>
        <taxon>ecological metagenomes</taxon>
    </lineage>
</organism>
<keyword evidence="1" id="KW-0540">Nuclease</keyword>
<keyword evidence="2" id="KW-0378">Hydrolase</keyword>
<gene>
    <name evidence="5" type="ORF">S01H4_52798</name>
</gene>
<dbReference type="InterPro" id="IPR036397">
    <property type="entry name" value="RNaseH_sf"/>
</dbReference>
<comment type="caution">
    <text evidence="5">The sequence shown here is derived from an EMBL/GenBank/DDBJ whole genome shotgun (WGS) entry which is preliminary data.</text>
</comment>
<keyword evidence="3" id="KW-0269">Exonuclease</keyword>
<dbReference type="PANTHER" id="PTHR30231:SF4">
    <property type="entry name" value="PROTEIN NEN2"/>
    <property type="match status" value="1"/>
</dbReference>
<dbReference type="CDD" id="cd06127">
    <property type="entry name" value="DEDDh"/>
    <property type="match status" value="1"/>
</dbReference>
<reference evidence="5" key="1">
    <citation type="journal article" date="2014" name="Front. Microbiol.">
        <title>High frequency of phylogenetically diverse reductive dehalogenase-homologous genes in deep subseafloor sedimentary metagenomes.</title>
        <authorList>
            <person name="Kawai M."/>
            <person name="Futagami T."/>
            <person name="Toyoda A."/>
            <person name="Takaki Y."/>
            <person name="Nishi S."/>
            <person name="Hori S."/>
            <person name="Arai W."/>
            <person name="Tsubouchi T."/>
            <person name="Morono Y."/>
            <person name="Uchiyama I."/>
            <person name="Ito T."/>
            <person name="Fujiyama A."/>
            <person name="Inagaki F."/>
            <person name="Takami H."/>
        </authorList>
    </citation>
    <scope>NUCLEOTIDE SEQUENCE</scope>
    <source>
        <strain evidence="5">Expedition CK06-06</strain>
    </source>
</reference>
<evidence type="ECO:0000313" key="5">
    <source>
        <dbReference type="EMBL" id="GAH15256.1"/>
    </source>
</evidence>
<evidence type="ECO:0000256" key="3">
    <source>
        <dbReference type="ARBA" id="ARBA00022839"/>
    </source>
</evidence>
<name>X1D3B7_9ZZZZ</name>
<evidence type="ECO:0000259" key="4">
    <source>
        <dbReference type="SMART" id="SM00479"/>
    </source>
</evidence>
<dbReference type="Gene3D" id="3.30.420.10">
    <property type="entry name" value="Ribonuclease H-like superfamily/Ribonuclease H"/>
    <property type="match status" value="1"/>
</dbReference>
<dbReference type="SMART" id="SM00479">
    <property type="entry name" value="EXOIII"/>
    <property type="match status" value="1"/>
</dbReference>